<dbReference type="InterPro" id="IPR010754">
    <property type="entry name" value="OPA3-like"/>
</dbReference>
<dbReference type="GO" id="GO:0005739">
    <property type="term" value="C:mitochondrion"/>
    <property type="evidence" value="ECO:0007669"/>
    <property type="project" value="TreeGrafter"/>
</dbReference>
<keyword evidence="4" id="KW-1185">Reference proteome</keyword>
<gene>
    <name evidence="5" type="primary">LOC106747324</name>
</gene>
<dbReference type="OrthoDB" id="2129069at2759"/>
<dbReference type="Proteomes" id="UP000515204">
    <property type="component" value="Unplaced"/>
</dbReference>
<evidence type="ECO:0000256" key="1">
    <source>
        <dbReference type="ARBA" id="ARBA00007584"/>
    </source>
</evidence>
<evidence type="ECO:0000313" key="5">
    <source>
        <dbReference type="RefSeq" id="XP_014480217.1"/>
    </source>
</evidence>
<dbReference type="PANTHER" id="PTHR12499">
    <property type="entry name" value="OPTIC ATROPHY 3 PROTEIN OPA3"/>
    <property type="match status" value="1"/>
</dbReference>
<feature type="compositionally biased region" description="Low complexity" evidence="3">
    <location>
        <begin position="169"/>
        <end position="186"/>
    </location>
</feature>
<accession>A0A6P3XPU4</accession>
<dbReference type="GeneID" id="106747324"/>
<dbReference type="GO" id="GO:0019216">
    <property type="term" value="P:regulation of lipid metabolic process"/>
    <property type="evidence" value="ECO:0007669"/>
    <property type="project" value="TreeGrafter"/>
</dbReference>
<reference evidence="5" key="1">
    <citation type="submission" date="2025-08" db="UniProtKB">
        <authorList>
            <consortium name="RefSeq"/>
        </authorList>
    </citation>
    <scope>IDENTIFICATION</scope>
</reference>
<evidence type="ECO:0000256" key="2">
    <source>
        <dbReference type="ARBA" id="ARBA00023054"/>
    </source>
</evidence>
<evidence type="ECO:0000256" key="3">
    <source>
        <dbReference type="SAM" id="MobiDB-lite"/>
    </source>
</evidence>
<comment type="similarity">
    <text evidence="1">Belongs to the OPA3 family.</text>
</comment>
<evidence type="ECO:0000313" key="4">
    <source>
        <dbReference type="Proteomes" id="UP000515204"/>
    </source>
</evidence>
<sequence length="220" mass="24709">MPVGVFPVLKLSVLFVKQISKPLAKVLVSQAKNSHVFRTYVIIPPAQFYHWLEVKTKMYVMNLGKPTKVAKLNEAMAIELGASLLSEIIIFGVAGGCLMLEYSRQTAKEAKKEEIRQIQMKKFTDDIQILHNTTLQQKAHIQYLTSAIDELANHGGHKLQTPKPILQANNNNDSLNDNNNVSSSKNSKSKTETNIDNKDRSLINRAIEDINKNLKVDTLK</sequence>
<proteinExistence type="inferred from homology"/>
<name>A0A6P3XPU4_DINQU</name>
<dbReference type="KEGG" id="dqu:106747324"/>
<dbReference type="AlphaFoldDB" id="A0A6P3XPU4"/>
<dbReference type="PANTHER" id="PTHR12499:SF0">
    <property type="entry name" value="OPTIC ATROPHY 3 PROTEIN"/>
    <property type="match status" value="1"/>
</dbReference>
<organism evidence="4 5">
    <name type="scientific">Dinoponera quadriceps</name>
    <name type="common">South American ant</name>
    <dbReference type="NCBI Taxonomy" id="609295"/>
    <lineage>
        <taxon>Eukaryota</taxon>
        <taxon>Metazoa</taxon>
        <taxon>Ecdysozoa</taxon>
        <taxon>Arthropoda</taxon>
        <taxon>Hexapoda</taxon>
        <taxon>Insecta</taxon>
        <taxon>Pterygota</taxon>
        <taxon>Neoptera</taxon>
        <taxon>Endopterygota</taxon>
        <taxon>Hymenoptera</taxon>
        <taxon>Apocrita</taxon>
        <taxon>Aculeata</taxon>
        <taxon>Formicoidea</taxon>
        <taxon>Formicidae</taxon>
        <taxon>Ponerinae</taxon>
        <taxon>Ponerini</taxon>
        <taxon>Dinoponera</taxon>
    </lineage>
</organism>
<dbReference type="RefSeq" id="XP_014480217.1">
    <property type="nucleotide sequence ID" value="XM_014624731.1"/>
</dbReference>
<keyword evidence="2" id="KW-0175">Coiled coil</keyword>
<dbReference type="Pfam" id="PF07047">
    <property type="entry name" value="OPA3"/>
    <property type="match status" value="1"/>
</dbReference>
<feature type="region of interest" description="Disordered" evidence="3">
    <location>
        <begin position="167"/>
        <end position="197"/>
    </location>
</feature>
<protein>
    <submittedName>
        <fullName evidence="5">Optic atrophy 3 protein homolog</fullName>
    </submittedName>
</protein>